<dbReference type="InterPro" id="IPR018637">
    <property type="entry name" value="DUF2059"/>
</dbReference>
<dbReference type="AlphaFoldDB" id="A0A7W7JZU9"/>
<keyword evidence="4" id="KW-1185">Reference proteome</keyword>
<feature type="signal peptide" evidence="1">
    <location>
        <begin position="1"/>
        <end position="21"/>
    </location>
</feature>
<comment type="caution">
    <text evidence="3">The sequence shown here is derived from an EMBL/GenBank/DDBJ whole genome shotgun (WGS) entry which is preliminary data.</text>
</comment>
<name>A0A7W7JZU9_9SPHN</name>
<accession>A0A7W7JZU9</accession>
<proteinExistence type="predicted"/>
<protein>
    <recommendedName>
        <fullName evidence="2">DUF2059 domain-containing protein</fullName>
    </recommendedName>
</protein>
<dbReference type="EMBL" id="JACHLN010000001">
    <property type="protein sequence ID" value="MBB4837810.1"/>
    <property type="molecule type" value="Genomic_DNA"/>
</dbReference>
<gene>
    <name evidence="3" type="ORF">HNP52_000861</name>
</gene>
<feature type="chain" id="PRO_5031518867" description="DUF2059 domain-containing protein" evidence="1">
    <location>
        <begin position="22"/>
        <end position="230"/>
    </location>
</feature>
<keyword evidence="1" id="KW-0732">Signal</keyword>
<dbReference type="Proteomes" id="UP000575241">
    <property type="component" value="Unassembled WGS sequence"/>
</dbReference>
<sequence length="230" mass="23854">MKPLLAALALGVAALPASAFAAAPVSAPVAEGDLQKLVALMAPEDSIGRIAGRAFDLGMDQQLAADPKMKAAYDANPGLREQVGGQLRGQFTRILVAALPSLRGEIETILKAELTPGEIADTLTFFASPTGQKVRAEVYEAMGNAPGQSPQEMQQAAMAAVMAKMTPEDYPALMAFAGSTAAQKMGSLNPKIAAASQAWALKLVAANRPQMEGFATRAAAEYLAKKKGGQ</sequence>
<dbReference type="RefSeq" id="WP_184162933.1">
    <property type="nucleotide sequence ID" value="NZ_JACHLN010000001.1"/>
</dbReference>
<dbReference type="Pfam" id="PF09832">
    <property type="entry name" value="DUF2059"/>
    <property type="match status" value="1"/>
</dbReference>
<evidence type="ECO:0000259" key="2">
    <source>
        <dbReference type="Pfam" id="PF09832"/>
    </source>
</evidence>
<feature type="domain" description="DUF2059" evidence="2">
    <location>
        <begin position="102"/>
        <end position="160"/>
    </location>
</feature>
<organism evidence="3 4">
    <name type="scientific">Sphingomonas kyeonggiensis</name>
    <dbReference type="NCBI Taxonomy" id="1268553"/>
    <lineage>
        <taxon>Bacteria</taxon>
        <taxon>Pseudomonadati</taxon>
        <taxon>Pseudomonadota</taxon>
        <taxon>Alphaproteobacteria</taxon>
        <taxon>Sphingomonadales</taxon>
        <taxon>Sphingomonadaceae</taxon>
        <taxon>Sphingomonas</taxon>
    </lineage>
</organism>
<evidence type="ECO:0000313" key="3">
    <source>
        <dbReference type="EMBL" id="MBB4837810.1"/>
    </source>
</evidence>
<evidence type="ECO:0000313" key="4">
    <source>
        <dbReference type="Proteomes" id="UP000575241"/>
    </source>
</evidence>
<evidence type="ECO:0000256" key="1">
    <source>
        <dbReference type="SAM" id="SignalP"/>
    </source>
</evidence>
<reference evidence="3 4" key="1">
    <citation type="submission" date="2020-08" db="EMBL/GenBank/DDBJ databases">
        <title>Functional genomics of gut bacteria from endangered species of beetles.</title>
        <authorList>
            <person name="Carlos-Shanley C."/>
        </authorList>
    </citation>
    <scope>NUCLEOTIDE SEQUENCE [LARGE SCALE GENOMIC DNA]</scope>
    <source>
        <strain evidence="3 4">S00224</strain>
    </source>
</reference>